<gene>
    <name evidence="1" type="ORF">NMOB1V02_LOCUS3669</name>
</gene>
<dbReference type="Proteomes" id="UP000678499">
    <property type="component" value="Unassembled WGS sequence"/>
</dbReference>
<dbReference type="AlphaFoldDB" id="A0A7R9GB12"/>
<sequence>MDDASGASAEVSMVAAADALVISREHPVTIQVPSCFQNRRRHRQRLLAPQLQIKAEHVDDDDDEHASADVKPFRWRFSSSSSSSDSLTAFVPLFSEPKIEHWLIVSAMLNDEDEMPCICVLH</sequence>
<dbReference type="EMBL" id="OA882536">
    <property type="protein sequence ID" value="CAD7275883.1"/>
    <property type="molecule type" value="Genomic_DNA"/>
</dbReference>
<evidence type="ECO:0000313" key="2">
    <source>
        <dbReference type="Proteomes" id="UP000678499"/>
    </source>
</evidence>
<accession>A0A7R9GB12</accession>
<reference evidence="1" key="1">
    <citation type="submission" date="2020-11" db="EMBL/GenBank/DDBJ databases">
        <authorList>
            <person name="Tran Van P."/>
        </authorList>
    </citation>
    <scope>NUCLEOTIDE SEQUENCE</scope>
</reference>
<protein>
    <submittedName>
        <fullName evidence="1">Uncharacterized protein</fullName>
    </submittedName>
</protein>
<evidence type="ECO:0000313" key="1">
    <source>
        <dbReference type="EMBL" id="CAD7275883.1"/>
    </source>
</evidence>
<name>A0A7R9GB12_9CRUS</name>
<proteinExistence type="predicted"/>
<organism evidence="1">
    <name type="scientific">Notodromas monacha</name>
    <dbReference type="NCBI Taxonomy" id="399045"/>
    <lineage>
        <taxon>Eukaryota</taxon>
        <taxon>Metazoa</taxon>
        <taxon>Ecdysozoa</taxon>
        <taxon>Arthropoda</taxon>
        <taxon>Crustacea</taxon>
        <taxon>Oligostraca</taxon>
        <taxon>Ostracoda</taxon>
        <taxon>Podocopa</taxon>
        <taxon>Podocopida</taxon>
        <taxon>Cypridocopina</taxon>
        <taxon>Cypridoidea</taxon>
        <taxon>Cyprididae</taxon>
        <taxon>Notodromas</taxon>
    </lineage>
</organism>
<keyword evidence="2" id="KW-1185">Reference proteome</keyword>
<dbReference type="EMBL" id="CAJPEX010000499">
    <property type="protein sequence ID" value="CAG0916035.1"/>
    <property type="molecule type" value="Genomic_DNA"/>
</dbReference>